<dbReference type="Proteomes" id="UP000434554">
    <property type="component" value="Unassembled WGS sequence"/>
</dbReference>
<protein>
    <recommendedName>
        <fullName evidence="8">Methylenetetrahydrofolate reductase</fullName>
    </recommendedName>
</protein>
<evidence type="ECO:0000313" key="10">
    <source>
        <dbReference type="Proteomes" id="UP000434554"/>
    </source>
</evidence>
<comment type="caution">
    <text evidence="9">The sequence shown here is derived from an EMBL/GenBank/DDBJ whole genome shotgun (WGS) entry which is preliminary data.</text>
</comment>
<dbReference type="UniPathway" id="UPA00193"/>
<dbReference type="PANTHER" id="PTHR45754">
    <property type="entry name" value="METHYLENETETRAHYDROFOLATE REDUCTASE"/>
    <property type="match status" value="1"/>
</dbReference>
<dbReference type="InterPro" id="IPR029041">
    <property type="entry name" value="FAD-linked_oxidoreductase-like"/>
</dbReference>
<reference evidence="9 10" key="1">
    <citation type="submission" date="2019-09" db="EMBL/GenBank/DDBJ databases">
        <title>Draft genome sequence of 3 type strains from the CCUG.</title>
        <authorList>
            <person name="Pineiro-Iglesias B."/>
            <person name="Tunovic T."/>
            <person name="Unosson C."/>
            <person name="Inganas E."/>
            <person name="Ohlen M."/>
            <person name="Cardew S."/>
            <person name="Jensie-Markopoulos S."/>
            <person name="Salva-Serra F."/>
            <person name="Jaen-Luchoro D."/>
            <person name="Karlsson R."/>
            <person name="Svensson-Stadler L."/>
            <person name="Chun J."/>
            <person name="Moore E."/>
        </authorList>
    </citation>
    <scope>NUCLEOTIDE SEQUENCE [LARGE SCALE GENOMIC DNA]</scope>
    <source>
        <strain evidence="9 10">CCUG 65427</strain>
    </source>
</reference>
<evidence type="ECO:0000256" key="3">
    <source>
        <dbReference type="ARBA" id="ARBA00006743"/>
    </source>
</evidence>
<dbReference type="Gene3D" id="3.20.20.220">
    <property type="match status" value="1"/>
</dbReference>
<dbReference type="RefSeq" id="WP_127008690.1">
    <property type="nucleotide sequence ID" value="NZ_JAGZQP010000011.1"/>
</dbReference>
<dbReference type="GO" id="GO:0106312">
    <property type="term" value="F:methylenetetrahydrofolate reductase (NADH) activity"/>
    <property type="evidence" value="ECO:0007669"/>
    <property type="project" value="UniProtKB-EC"/>
</dbReference>
<sequence>MVTSLREKHQAGQFTITVELDPPKSASVNKTFKEAAQLLDKVDAINIADCPMAKLRMSPIALAHLIKFRAQIDTIFHLTCRDRNILGLQAELLGAAALGVNNILTLTGDEPSRGDHPDAKPVFEVDSIGLLKIANTLNNGFDLAGNPLDESTNFYIGTTGNPGADDLDAEKAKIIRKIEAGANFIQTQPIYDLEKAKRFVDMVEPLGLPVMLGLIPLKSFKMATYLHTKVPGISLTDDILNRMEKGGKEAGLEIALETLLAIKQIAHGVHIMPLNDIQTVLYLIDHIS</sequence>
<dbReference type="GO" id="GO:0005829">
    <property type="term" value="C:cytosol"/>
    <property type="evidence" value="ECO:0007669"/>
    <property type="project" value="TreeGrafter"/>
</dbReference>
<evidence type="ECO:0000256" key="2">
    <source>
        <dbReference type="ARBA" id="ARBA00004777"/>
    </source>
</evidence>
<dbReference type="GO" id="GO:0009086">
    <property type="term" value="P:methionine biosynthetic process"/>
    <property type="evidence" value="ECO:0007669"/>
    <property type="project" value="TreeGrafter"/>
</dbReference>
<dbReference type="GeneID" id="83055992"/>
<keyword evidence="6 8" id="KW-0560">Oxidoreductase</keyword>
<evidence type="ECO:0000256" key="5">
    <source>
        <dbReference type="ARBA" id="ARBA00022827"/>
    </source>
</evidence>
<proteinExistence type="inferred from homology"/>
<evidence type="ECO:0000313" key="9">
    <source>
        <dbReference type="EMBL" id="KAB1479967.1"/>
    </source>
</evidence>
<evidence type="ECO:0000256" key="4">
    <source>
        <dbReference type="ARBA" id="ARBA00022630"/>
    </source>
</evidence>
<dbReference type="Pfam" id="PF02219">
    <property type="entry name" value="MTHFR"/>
    <property type="match status" value="1"/>
</dbReference>
<keyword evidence="4 8" id="KW-0285">Flavoprotein</keyword>
<evidence type="ECO:0000256" key="7">
    <source>
        <dbReference type="ARBA" id="ARBA00048628"/>
    </source>
</evidence>
<dbReference type="SUPFAM" id="SSF51730">
    <property type="entry name" value="FAD-linked oxidoreductase"/>
    <property type="match status" value="1"/>
</dbReference>
<gene>
    <name evidence="9" type="ORF">F8R14_01475</name>
</gene>
<name>A0A833FKK3_9FIRM</name>
<comment type="cofactor">
    <cofactor evidence="1 8">
        <name>FAD</name>
        <dbReference type="ChEBI" id="CHEBI:57692"/>
    </cofactor>
</comment>
<dbReference type="EMBL" id="WBKH01000001">
    <property type="protein sequence ID" value="KAB1479967.1"/>
    <property type="molecule type" value="Genomic_DNA"/>
</dbReference>
<keyword evidence="5 8" id="KW-0274">FAD</keyword>
<dbReference type="CDD" id="cd00537">
    <property type="entry name" value="MTHFR"/>
    <property type="match status" value="1"/>
</dbReference>
<accession>A0A833FKK3</accession>
<comment type="pathway">
    <text evidence="2 8">One-carbon metabolism; tetrahydrofolate interconversion.</text>
</comment>
<organism evidence="9 10">
    <name type="scientific">Veillonella seminalis</name>
    <dbReference type="NCBI Taxonomy" id="1502943"/>
    <lineage>
        <taxon>Bacteria</taxon>
        <taxon>Bacillati</taxon>
        <taxon>Bacillota</taxon>
        <taxon>Negativicutes</taxon>
        <taxon>Veillonellales</taxon>
        <taxon>Veillonellaceae</taxon>
        <taxon>Veillonella</taxon>
    </lineage>
</organism>
<dbReference type="GO" id="GO:0035999">
    <property type="term" value="P:tetrahydrofolate interconversion"/>
    <property type="evidence" value="ECO:0007669"/>
    <property type="project" value="UniProtKB-UniPathway"/>
</dbReference>
<dbReference type="AlphaFoldDB" id="A0A833FKK3"/>
<evidence type="ECO:0000256" key="8">
    <source>
        <dbReference type="RuleBase" id="RU003862"/>
    </source>
</evidence>
<evidence type="ECO:0000256" key="6">
    <source>
        <dbReference type="ARBA" id="ARBA00023002"/>
    </source>
</evidence>
<evidence type="ECO:0000256" key="1">
    <source>
        <dbReference type="ARBA" id="ARBA00001974"/>
    </source>
</evidence>
<dbReference type="InterPro" id="IPR003171">
    <property type="entry name" value="Mehydrof_redctse-like"/>
</dbReference>
<dbReference type="PANTHER" id="PTHR45754:SF3">
    <property type="entry name" value="METHYLENETETRAHYDROFOLATE REDUCTASE (NADPH)"/>
    <property type="match status" value="1"/>
</dbReference>
<dbReference type="GO" id="GO:0071949">
    <property type="term" value="F:FAD binding"/>
    <property type="evidence" value="ECO:0007669"/>
    <property type="project" value="TreeGrafter"/>
</dbReference>
<comment type="catalytic activity">
    <reaction evidence="7">
        <text>(6S)-5-methyl-5,6,7,8-tetrahydrofolate + NAD(+) = (6R)-5,10-methylene-5,6,7,8-tetrahydrofolate + NADH + H(+)</text>
        <dbReference type="Rhea" id="RHEA:19821"/>
        <dbReference type="ChEBI" id="CHEBI:15378"/>
        <dbReference type="ChEBI" id="CHEBI:15636"/>
        <dbReference type="ChEBI" id="CHEBI:18608"/>
        <dbReference type="ChEBI" id="CHEBI:57540"/>
        <dbReference type="ChEBI" id="CHEBI:57945"/>
        <dbReference type="EC" id="1.5.1.54"/>
    </reaction>
    <physiologicalReaction direction="right-to-left" evidence="7">
        <dbReference type="Rhea" id="RHEA:19823"/>
    </physiologicalReaction>
</comment>
<comment type="similarity">
    <text evidence="3 8">Belongs to the methylenetetrahydrofolate reductase family.</text>
</comment>